<dbReference type="InterPro" id="IPR045079">
    <property type="entry name" value="Oxoprolinase-like"/>
</dbReference>
<evidence type="ECO:0000313" key="3">
    <source>
        <dbReference type="Proteomes" id="UP000799776"/>
    </source>
</evidence>
<dbReference type="InterPro" id="IPR003692">
    <property type="entry name" value="Hydantoinase_B"/>
</dbReference>
<dbReference type="GO" id="GO:0006749">
    <property type="term" value="P:glutathione metabolic process"/>
    <property type="evidence" value="ECO:0007669"/>
    <property type="project" value="TreeGrafter"/>
</dbReference>
<name>A0A9P4HT75_9PEZI</name>
<dbReference type="GO" id="GO:0005829">
    <property type="term" value="C:cytosol"/>
    <property type="evidence" value="ECO:0007669"/>
    <property type="project" value="TreeGrafter"/>
</dbReference>
<dbReference type="Pfam" id="PF02538">
    <property type="entry name" value="Hydantoinase_B"/>
    <property type="match status" value="1"/>
</dbReference>
<proteinExistence type="predicted"/>
<comment type="caution">
    <text evidence="2">The sequence shown here is derived from an EMBL/GenBank/DDBJ whole genome shotgun (WGS) entry which is preliminary data.</text>
</comment>
<dbReference type="OrthoDB" id="3643at2759"/>
<feature type="domain" description="Hydantoinase B/oxoprolinase" evidence="1">
    <location>
        <begin position="2"/>
        <end position="287"/>
    </location>
</feature>
<evidence type="ECO:0000313" key="2">
    <source>
        <dbReference type="EMBL" id="KAF2086298.1"/>
    </source>
</evidence>
<dbReference type="EMBL" id="ML978725">
    <property type="protein sequence ID" value="KAF2086298.1"/>
    <property type="molecule type" value="Genomic_DNA"/>
</dbReference>
<keyword evidence="3" id="KW-1185">Reference proteome</keyword>
<dbReference type="PANTHER" id="PTHR11365">
    <property type="entry name" value="5-OXOPROLINASE RELATED"/>
    <property type="match status" value="1"/>
</dbReference>
<protein>
    <submittedName>
        <fullName evidence="2">5-oxoprolinase</fullName>
    </submittedName>
</protein>
<gene>
    <name evidence="2" type="ORF">K490DRAFT_44506</name>
</gene>
<organism evidence="2 3">
    <name type="scientific">Saccharata proteae CBS 121410</name>
    <dbReference type="NCBI Taxonomy" id="1314787"/>
    <lineage>
        <taxon>Eukaryota</taxon>
        <taxon>Fungi</taxon>
        <taxon>Dikarya</taxon>
        <taxon>Ascomycota</taxon>
        <taxon>Pezizomycotina</taxon>
        <taxon>Dothideomycetes</taxon>
        <taxon>Dothideomycetes incertae sedis</taxon>
        <taxon>Botryosphaeriales</taxon>
        <taxon>Saccharataceae</taxon>
        <taxon>Saccharata</taxon>
    </lineage>
</organism>
<dbReference type="AlphaFoldDB" id="A0A9P4HT75"/>
<dbReference type="Proteomes" id="UP000799776">
    <property type="component" value="Unassembled WGS sequence"/>
</dbReference>
<reference evidence="2" key="1">
    <citation type="journal article" date="2020" name="Stud. Mycol.">
        <title>101 Dothideomycetes genomes: a test case for predicting lifestyles and emergence of pathogens.</title>
        <authorList>
            <person name="Haridas S."/>
            <person name="Albert R."/>
            <person name="Binder M."/>
            <person name="Bloem J."/>
            <person name="Labutti K."/>
            <person name="Salamov A."/>
            <person name="Andreopoulos B."/>
            <person name="Baker S."/>
            <person name="Barry K."/>
            <person name="Bills G."/>
            <person name="Bluhm B."/>
            <person name="Cannon C."/>
            <person name="Castanera R."/>
            <person name="Culley D."/>
            <person name="Daum C."/>
            <person name="Ezra D."/>
            <person name="Gonzalez J."/>
            <person name="Henrissat B."/>
            <person name="Kuo A."/>
            <person name="Liang C."/>
            <person name="Lipzen A."/>
            <person name="Lutzoni F."/>
            <person name="Magnuson J."/>
            <person name="Mondo S."/>
            <person name="Nolan M."/>
            <person name="Ohm R."/>
            <person name="Pangilinan J."/>
            <person name="Park H.-J."/>
            <person name="Ramirez L."/>
            <person name="Alfaro M."/>
            <person name="Sun H."/>
            <person name="Tritt A."/>
            <person name="Yoshinaga Y."/>
            <person name="Zwiers L.-H."/>
            <person name="Turgeon B."/>
            <person name="Goodwin S."/>
            <person name="Spatafora J."/>
            <person name="Crous P."/>
            <person name="Grigoriev I."/>
        </authorList>
    </citation>
    <scope>NUCLEOTIDE SEQUENCE</scope>
    <source>
        <strain evidence="2">CBS 121410</strain>
    </source>
</reference>
<accession>A0A9P4HT75</accession>
<dbReference type="PANTHER" id="PTHR11365:SF2">
    <property type="entry name" value="5-OXOPROLINASE"/>
    <property type="match status" value="1"/>
</dbReference>
<feature type="non-terminal residue" evidence="2">
    <location>
        <position position="1"/>
    </location>
</feature>
<dbReference type="GO" id="GO:0017168">
    <property type="term" value="F:5-oxoprolinase (ATP-hydrolyzing) activity"/>
    <property type="evidence" value="ECO:0007669"/>
    <property type="project" value="TreeGrafter"/>
</dbReference>
<evidence type="ECO:0000259" key="1">
    <source>
        <dbReference type="Pfam" id="PF02538"/>
    </source>
</evidence>
<sequence length="304" mass="32126">LQATDYYDDSTAVKLTVTIDGSSGHAVFDFAGTGAQTLGNMNSPISITHSAVIYALRCMINLEIPLNQGCLNPVDIRVPKGSILNPTGFVAVCGSTIASQRVTDVILRAFGVCAASQGCANSFGWGAGGKDPDTGRVLPGWNYGEALGGGSGAGPGWHGTSAVQVHSTNTRTTDPEVIEKRTPVLVRRYEIREGTGGKGTWNGGNGVIREIEAREPLKFSILSERRVYSPYGLNCGMDGSVGKNYWIRRNEQGEEEWISLGGKAVVNVNEGDRVMICTPGGGGWGAPADLEEARVGDVRPLPTQ</sequence>